<keyword evidence="2" id="KW-0812">Transmembrane</keyword>
<feature type="transmembrane region" description="Helical" evidence="2">
    <location>
        <begin position="56"/>
        <end position="83"/>
    </location>
</feature>
<dbReference type="Proteomes" id="UP000314294">
    <property type="component" value="Unassembled WGS sequence"/>
</dbReference>
<dbReference type="EMBL" id="SRLO01000360">
    <property type="protein sequence ID" value="TNN59256.1"/>
    <property type="molecule type" value="Genomic_DNA"/>
</dbReference>
<evidence type="ECO:0000313" key="4">
    <source>
        <dbReference type="Proteomes" id="UP000314294"/>
    </source>
</evidence>
<dbReference type="GO" id="GO:0005789">
    <property type="term" value="C:endoplasmic reticulum membrane"/>
    <property type="evidence" value="ECO:0007669"/>
    <property type="project" value="TreeGrafter"/>
</dbReference>
<dbReference type="GO" id="GO:0035091">
    <property type="term" value="F:phosphatidylinositol binding"/>
    <property type="evidence" value="ECO:0007669"/>
    <property type="project" value="TreeGrafter"/>
</dbReference>
<dbReference type="OrthoDB" id="8898015at2759"/>
<comment type="caution">
    <text evidence="3">The sequence shown here is derived from an EMBL/GenBank/DDBJ whole genome shotgun (WGS) entry which is preliminary data.</text>
</comment>
<keyword evidence="4" id="KW-1185">Reference proteome</keyword>
<evidence type="ECO:0000256" key="1">
    <source>
        <dbReference type="SAM" id="MobiDB-lite"/>
    </source>
</evidence>
<evidence type="ECO:0000256" key="2">
    <source>
        <dbReference type="SAM" id="Phobius"/>
    </source>
</evidence>
<feature type="region of interest" description="Disordered" evidence="1">
    <location>
        <begin position="138"/>
        <end position="159"/>
    </location>
</feature>
<reference evidence="3 4" key="1">
    <citation type="submission" date="2019-03" db="EMBL/GenBank/DDBJ databases">
        <title>First draft genome of Liparis tanakae, snailfish: a comprehensive survey of snailfish specific genes.</title>
        <authorList>
            <person name="Kim W."/>
            <person name="Song I."/>
            <person name="Jeong J.-H."/>
            <person name="Kim D."/>
            <person name="Kim S."/>
            <person name="Ryu S."/>
            <person name="Song J.Y."/>
            <person name="Lee S.K."/>
        </authorList>
    </citation>
    <scope>NUCLEOTIDE SEQUENCE [LARGE SCALE GENOMIC DNA]</scope>
    <source>
        <tissue evidence="3">Muscle</tissue>
    </source>
</reference>
<protein>
    <submittedName>
        <fullName evidence="3">Extended synaptotagmin-2-A</fullName>
    </submittedName>
</protein>
<sequence length="159" mass="17540">MEGSVGPGVKANGPISPPGSPVSSGIGPPPFPEEAPQSPLTDITQMWMKFGKTFAVILPIYILGYFEFSFSWVLIGLAALFYWRKNHGGMDYRINRAMAFLEHEEKAMKHSVPMSELPPWERSFSSLGAVQLFQRDSGAQSHCRFRPQGPPESKPSTGL</sequence>
<dbReference type="AlphaFoldDB" id="A0A4Z2H0H2"/>
<dbReference type="GO" id="GO:0005544">
    <property type="term" value="F:calcium-dependent phospholipid binding"/>
    <property type="evidence" value="ECO:0007669"/>
    <property type="project" value="TreeGrafter"/>
</dbReference>
<organism evidence="3 4">
    <name type="scientific">Liparis tanakae</name>
    <name type="common">Tanaka's snailfish</name>
    <dbReference type="NCBI Taxonomy" id="230148"/>
    <lineage>
        <taxon>Eukaryota</taxon>
        <taxon>Metazoa</taxon>
        <taxon>Chordata</taxon>
        <taxon>Craniata</taxon>
        <taxon>Vertebrata</taxon>
        <taxon>Euteleostomi</taxon>
        <taxon>Actinopterygii</taxon>
        <taxon>Neopterygii</taxon>
        <taxon>Teleostei</taxon>
        <taxon>Neoteleostei</taxon>
        <taxon>Acanthomorphata</taxon>
        <taxon>Eupercaria</taxon>
        <taxon>Perciformes</taxon>
        <taxon>Cottioidei</taxon>
        <taxon>Cottales</taxon>
        <taxon>Liparidae</taxon>
        <taxon>Liparis</taxon>
    </lineage>
</organism>
<gene>
    <name evidence="3" type="primary">esyt2-a</name>
    <name evidence="3" type="ORF">EYF80_030541</name>
</gene>
<keyword evidence="2" id="KW-1133">Transmembrane helix</keyword>
<keyword evidence="2" id="KW-0472">Membrane</keyword>
<accession>A0A4Z2H0H2</accession>
<name>A0A4Z2H0H2_9TELE</name>
<dbReference type="PANTHER" id="PTHR45761">
    <property type="entry name" value="EXTENDED SYNAPTOTAGMIN-LIKE PROTEIN 2, ISOFORM C"/>
    <property type="match status" value="1"/>
</dbReference>
<proteinExistence type="predicted"/>
<dbReference type="GO" id="GO:0005509">
    <property type="term" value="F:calcium ion binding"/>
    <property type="evidence" value="ECO:0007669"/>
    <property type="project" value="TreeGrafter"/>
</dbReference>
<dbReference type="GO" id="GO:0008429">
    <property type="term" value="F:phosphatidylethanolamine binding"/>
    <property type="evidence" value="ECO:0007669"/>
    <property type="project" value="TreeGrafter"/>
</dbReference>
<feature type="region of interest" description="Disordered" evidence="1">
    <location>
        <begin position="1"/>
        <end position="38"/>
    </location>
</feature>
<dbReference type="InterPro" id="IPR051634">
    <property type="entry name" value="Extended_Synaptotagmin"/>
</dbReference>
<dbReference type="PANTHER" id="PTHR45761:SF2">
    <property type="entry name" value="EXTENDED SYNAPTOTAGMIN-2"/>
    <property type="match status" value="1"/>
</dbReference>
<evidence type="ECO:0000313" key="3">
    <source>
        <dbReference type="EMBL" id="TNN59256.1"/>
    </source>
</evidence>
<dbReference type="GO" id="GO:0031210">
    <property type="term" value="F:phosphatidylcholine binding"/>
    <property type="evidence" value="ECO:0007669"/>
    <property type="project" value="TreeGrafter"/>
</dbReference>